<evidence type="ECO:0000256" key="7">
    <source>
        <dbReference type="ARBA" id="ARBA00023014"/>
    </source>
</evidence>
<reference evidence="10 11" key="1">
    <citation type="submission" date="2017-06" db="EMBL/GenBank/DDBJ databases">
        <authorList>
            <person name="Kim H.J."/>
            <person name="Triplett B.A."/>
        </authorList>
    </citation>
    <scope>NUCLEOTIDE SEQUENCE [LARGE SCALE GENOMIC DNA]</scope>
    <source>
        <strain evidence="10 11">DSM 8800</strain>
    </source>
</reference>
<evidence type="ECO:0000256" key="1">
    <source>
        <dbReference type="ARBA" id="ARBA00022448"/>
    </source>
</evidence>
<dbReference type="PROSITE" id="PS00198">
    <property type="entry name" value="4FE4S_FER_1"/>
    <property type="match status" value="1"/>
</dbReference>
<dbReference type="Pfam" id="PF12797">
    <property type="entry name" value="Fer4_2"/>
    <property type="match status" value="1"/>
</dbReference>
<dbReference type="SUPFAM" id="SSF54862">
    <property type="entry name" value="4Fe-4S ferredoxins"/>
    <property type="match status" value="1"/>
</dbReference>
<keyword evidence="6" id="KW-0408">Iron</keyword>
<dbReference type="EMBL" id="FZNQ01000008">
    <property type="protein sequence ID" value="SNR47155.1"/>
    <property type="molecule type" value="Genomic_DNA"/>
</dbReference>
<dbReference type="Pfam" id="PF13247">
    <property type="entry name" value="Fer4_11"/>
    <property type="match status" value="1"/>
</dbReference>
<dbReference type="PANTHER" id="PTHR43177:SF5">
    <property type="entry name" value="ANAEROBIC DIMETHYL SULFOXIDE REDUCTASE CHAIN B-RELATED"/>
    <property type="match status" value="1"/>
</dbReference>
<feature type="region of interest" description="Disordered" evidence="8">
    <location>
        <begin position="211"/>
        <end position="234"/>
    </location>
</feature>
<dbReference type="GO" id="GO:0016491">
    <property type="term" value="F:oxidoreductase activity"/>
    <property type="evidence" value="ECO:0007669"/>
    <property type="project" value="UniProtKB-ARBA"/>
</dbReference>
<dbReference type="PROSITE" id="PS51379">
    <property type="entry name" value="4FE4S_FER_2"/>
    <property type="match status" value="3"/>
</dbReference>
<keyword evidence="4" id="KW-0677">Repeat</keyword>
<dbReference type="RefSeq" id="WP_089384783.1">
    <property type="nucleotide sequence ID" value="NZ_FZNQ01000008.1"/>
</dbReference>
<dbReference type="OrthoDB" id="2837at2157"/>
<dbReference type="CDD" id="cd16371">
    <property type="entry name" value="DMSOR_beta_like"/>
    <property type="match status" value="1"/>
</dbReference>
<keyword evidence="1" id="KW-0813">Transport</keyword>
<organism evidence="10 11">
    <name type="scientific">Halorubrum vacuolatum</name>
    <name type="common">Natronobacterium vacuolatum</name>
    <dbReference type="NCBI Taxonomy" id="63740"/>
    <lineage>
        <taxon>Archaea</taxon>
        <taxon>Methanobacteriati</taxon>
        <taxon>Methanobacteriota</taxon>
        <taxon>Stenosarchaea group</taxon>
        <taxon>Halobacteria</taxon>
        <taxon>Halobacteriales</taxon>
        <taxon>Haloferacaceae</taxon>
        <taxon>Halorubrum</taxon>
    </lineage>
</organism>
<dbReference type="GO" id="GO:0046872">
    <property type="term" value="F:metal ion binding"/>
    <property type="evidence" value="ECO:0007669"/>
    <property type="project" value="UniProtKB-KW"/>
</dbReference>
<gene>
    <name evidence="10" type="ORF">SAMN06264855_108108</name>
</gene>
<accession>A0A238WKR6</accession>
<evidence type="ECO:0000256" key="3">
    <source>
        <dbReference type="ARBA" id="ARBA00022723"/>
    </source>
</evidence>
<dbReference type="InterPro" id="IPR017896">
    <property type="entry name" value="4Fe4S_Fe-S-bd"/>
</dbReference>
<keyword evidence="11" id="KW-1185">Reference proteome</keyword>
<dbReference type="InterPro" id="IPR017900">
    <property type="entry name" value="4Fe4S_Fe_S_CS"/>
</dbReference>
<evidence type="ECO:0000256" key="2">
    <source>
        <dbReference type="ARBA" id="ARBA00022485"/>
    </source>
</evidence>
<dbReference type="AlphaFoldDB" id="A0A238WKR6"/>
<evidence type="ECO:0000256" key="5">
    <source>
        <dbReference type="ARBA" id="ARBA00022982"/>
    </source>
</evidence>
<dbReference type="InterPro" id="IPR050954">
    <property type="entry name" value="ET_IronSulfur_Cluster-Binding"/>
</dbReference>
<evidence type="ECO:0000256" key="6">
    <source>
        <dbReference type="ARBA" id="ARBA00023004"/>
    </source>
</evidence>
<evidence type="ECO:0000313" key="11">
    <source>
        <dbReference type="Proteomes" id="UP000198397"/>
    </source>
</evidence>
<keyword evidence="3" id="KW-0479">Metal-binding</keyword>
<evidence type="ECO:0000313" key="10">
    <source>
        <dbReference type="EMBL" id="SNR47155.1"/>
    </source>
</evidence>
<protein>
    <submittedName>
        <fullName evidence="10">Anaerobic dimethyl sulfoxide reductase subunit B (DMSO reductase iron- sulfur subunit)</fullName>
    </submittedName>
</protein>
<keyword evidence="2" id="KW-0004">4Fe-4S</keyword>
<keyword evidence="5" id="KW-0249">Electron transport</keyword>
<sequence>MSEQWMFYFDPNRCIGCHACSIACNQRHDRDADEDDWRTVTHLERGEYPDFQELPVSMSCMHCHDAPCEQVCPPDAIVKREEDGLVTVNRDRCIGCHYCAWACPYGAPTYDDEGLMSKCNMCLGEGPGSGHGKPPKQKPEDGGLKPSCVDNCVGEAIKAGPVSEVMAEASETAARRFENGAYNSRVIVEPMDEDSAAGMDDVADASIDANDEGAAAVPAGGSDADGGASDWLNG</sequence>
<dbReference type="PANTHER" id="PTHR43177">
    <property type="entry name" value="PROTEIN NRFC"/>
    <property type="match status" value="1"/>
</dbReference>
<feature type="domain" description="4Fe-4S ferredoxin-type" evidence="9">
    <location>
        <begin position="52"/>
        <end position="82"/>
    </location>
</feature>
<feature type="domain" description="4Fe-4S ferredoxin-type" evidence="9">
    <location>
        <begin position="84"/>
        <end position="113"/>
    </location>
</feature>
<dbReference type="GO" id="GO:0051539">
    <property type="term" value="F:4 iron, 4 sulfur cluster binding"/>
    <property type="evidence" value="ECO:0007669"/>
    <property type="project" value="UniProtKB-KW"/>
</dbReference>
<evidence type="ECO:0000259" key="9">
    <source>
        <dbReference type="PROSITE" id="PS51379"/>
    </source>
</evidence>
<proteinExistence type="predicted"/>
<evidence type="ECO:0000256" key="4">
    <source>
        <dbReference type="ARBA" id="ARBA00022737"/>
    </source>
</evidence>
<feature type="compositionally biased region" description="Low complexity" evidence="8">
    <location>
        <begin position="213"/>
        <end position="234"/>
    </location>
</feature>
<dbReference type="Proteomes" id="UP000198397">
    <property type="component" value="Unassembled WGS sequence"/>
</dbReference>
<evidence type="ECO:0000256" key="8">
    <source>
        <dbReference type="SAM" id="MobiDB-lite"/>
    </source>
</evidence>
<name>A0A238WKR6_HALVU</name>
<keyword evidence="7" id="KW-0411">Iron-sulfur</keyword>
<feature type="domain" description="4Fe-4S ferredoxin-type" evidence="9">
    <location>
        <begin position="5"/>
        <end position="35"/>
    </location>
</feature>
<dbReference type="Gene3D" id="3.30.70.20">
    <property type="match status" value="2"/>
</dbReference>